<dbReference type="PANTHER" id="PTHR42837">
    <property type="entry name" value="REGULATOR OF SIGMA-E PROTEASE RSEP"/>
    <property type="match status" value="1"/>
</dbReference>
<reference evidence="14 15" key="1">
    <citation type="submission" date="2020-07" db="EMBL/GenBank/DDBJ databases">
        <title>Mycobacterium kansasii (former subtype) with zoonotic potential isolated from diseased indoor pet cat, Japan.</title>
        <authorList>
            <person name="Fukano H."/>
            <person name="Terazono T."/>
            <person name="Hoshino Y."/>
        </authorList>
    </citation>
    <scope>NUCLEOTIDE SEQUENCE [LARGE SCALE GENOMIC DNA]</scope>
    <source>
        <strain evidence="14 15">Kuro-I</strain>
    </source>
</reference>
<dbReference type="PANTHER" id="PTHR42837:SF2">
    <property type="entry name" value="MEMBRANE METALLOPROTEASE ARASP2, CHLOROPLASTIC-RELATED"/>
    <property type="match status" value="1"/>
</dbReference>
<evidence type="ECO:0000256" key="3">
    <source>
        <dbReference type="ARBA" id="ARBA00007931"/>
    </source>
</evidence>
<evidence type="ECO:0000256" key="11">
    <source>
        <dbReference type="ARBA" id="ARBA00023136"/>
    </source>
</evidence>
<keyword evidence="9 12" id="KW-1133">Transmembrane helix</keyword>
<evidence type="ECO:0000256" key="8">
    <source>
        <dbReference type="ARBA" id="ARBA00022833"/>
    </source>
</evidence>
<feature type="domain" description="Peptidase M50" evidence="13">
    <location>
        <begin position="10"/>
        <end position="123"/>
    </location>
</feature>
<evidence type="ECO:0000256" key="5">
    <source>
        <dbReference type="ARBA" id="ARBA00022670"/>
    </source>
</evidence>
<organism evidence="14 15">
    <name type="scientific">Mycobacterium kansasii</name>
    <dbReference type="NCBI Taxonomy" id="1768"/>
    <lineage>
        <taxon>Bacteria</taxon>
        <taxon>Bacillati</taxon>
        <taxon>Actinomycetota</taxon>
        <taxon>Actinomycetes</taxon>
        <taxon>Mycobacteriales</taxon>
        <taxon>Mycobacteriaceae</taxon>
        <taxon>Mycobacterium</taxon>
    </lineage>
</organism>
<evidence type="ECO:0000256" key="12">
    <source>
        <dbReference type="SAM" id="Phobius"/>
    </source>
</evidence>
<dbReference type="InterPro" id="IPR008915">
    <property type="entry name" value="Peptidase_M50"/>
</dbReference>
<evidence type="ECO:0000256" key="9">
    <source>
        <dbReference type="ARBA" id="ARBA00022989"/>
    </source>
</evidence>
<keyword evidence="5" id="KW-0645">Protease</keyword>
<comment type="cofactor">
    <cofactor evidence="1">
        <name>Zn(2+)</name>
        <dbReference type="ChEBI" id="CHEBI:29105"/>
    </cofactor>
</comment>
<evidence type="ECO:0000256" key="7">
    <source>
        <dbReference type="ARBA" id="ARBA00022801"/>
    </source>
</evidence>
<keyword evidence="8" id="KW-0862">Zinc</keyword>
<comment type="similarity">
    <text evidence="3">Belongs to the peptidase M50B family.</text>
</comment>
<keyword evidence="6 12" id="KW-0812">Transmembrane</keyword>
<name>A0A7G1IF62_MYCKA</name>
<evidence type="ECO:0000259" key="13">
    <source>
        <dbReference type="Pfam" id="PF02163"/>
    </source>
</evidence>
<evidence type="ECO:0000256" key="4">
    <source>
        <dbReference type="ARBA" id="ARBA00019897"/>
    </source>
</evidence>
<evidence type="ECO:0000313" key="14">
    <source>
        <dbReference type="EMBL" id="BCI89671.1"/>
    </source>
</evidence>
<gene>
    <name evidence="14" type="ORF">NIIDMKKI_48770</name>
</gene>
<keyword evidence="15" id="KW-1185">Reference proteome</keyword>
<dbReference type="Proteomes" id="UP000516380">
    <property type="component" value="Chromosome"/>
</dbReference>
<dbReference type="AlphaFoldDB" id="A0A7G1IF62"/>
<keyword evidence="10" id="KW-0482">Metalloprotease</keyword>
<evidence type="ECO:0000256" key="1">
    <source>
        <dbReference type="ARBA" id="ARBA00001947"/>
    </source>
</evidence>
<dbReference type="CDD" id="cd06163">
    <property type="entry name" value="S2P-M50_PDZ_RseP-like"/>
    <property type="match status" value="1"/>
</dbReference>
<dbReference type="Pfam" id="PF02163">
    <property type="entry name" value="Peptidase_M50"/>
    <property type="match status" value="1"/>
</dbReference>
<keyword evidence="7" id="KW-0378">Hydrolase</keyword>
<evidence type="ECO:0000313" key="15">
    <source>
        <dbReference type="Proteomes" id="UP000516380"/>
    </source>
</evidence>
<dbReference type="GO" id="GO:0004222">
    <property type="term" value="F:metalloendopeptidase activity"/>
    <property type="evidence" value="ECO:0007669"/>
    <property type="project" value="InterPro"/>
</dbReference>
<evidence type="ECO:0000256" key="2">
    <source>
        <dbReference type="ARBA" id="ARBA00004141"/>
    </source>
</evidence>
<evidence type="ECO:0000256" key="10">
    <source>
        <dbReference type="ARBA" id="ARBA00023049"/>
    </source>
</evidence>
<sequence>MMFVIGIVLFALAILISVALHECGHMWAARATGMKVRRYFVGFGPTLWSTRRGETEYGVKAIPAGGFCDIAGMTPVEELAPDERDRAMYKQATWKRVAVLFAGPGMNFVICLVLIYAIAVMWGCPTCIRRPGP</sequence>
<dbReference type="InterPro" id="IPR004387">
    <property type="entry name" value="Pept_M50_Zn"/>
</dbReference>
<keyword evidence="11 12" id="KW-0472">Membrane</keyword>
<feature type="transmembrane region" description="Helical" evidence="12">
    <location>
        <begin position="97"/>
        <end position="122"/>
    </location>
</feature>
<dbReference type="GO" id="GO:0006508">
    <property type="term" value="P:proteolysis"/>
    <property type="evidence" value="ECO:0007669"/>
    <property type="project" value="UniProtKB-KW"/>
</dbReference>
<proteinExistence type="inferred from homology"/>
<protein>
    <recommendedName>
        <fullName evidence="4">Zinc metalloprotease Rip1</fullName>
    </recommendedName>
</protein>
<dbReference type="EMBL" id="AP023343">
    <property type="protein sequence ID" value="BCI89671.1"/>
    <property type="molecule type" value="Genomic_DNA"/>
</dbReference>
<evidence type="ECO:0000256" key="6">
    <source>
        <dbReference type="ARBA" id="ARBA00022692"/>
    </source>
</evidence>
<comment type="subcellular location">
    <subcellularLocation>
        <location evidence="2">Membrane</location>
        <topology evidence="2">Multi-pass membrane protein</topology>
    </subcellularLocation>
</comment>
<accession>A0A7G1IF62</accession>
<dbReference type="GO" id="GO:0016020">
    <property type="term" value="C:membrane"/>
    <property type="evidence" value="ECO:0007669"/>
    <property type="project" value="UniProtKB-SubCell"/>
</dbReference>